<dbReference type="EMBL" id="BAAAZN010000006">
    <property type="protein sequence ID" value="GAA3545661.1"/>
    <property type="molecule type" value="Genomic_DNA"/>
</dbReference>
<dbReference type="InterPro" id="IPR029058">
    <property type="entry name" value="AB_hydrolase_fold"/>
</dbReference>
<dbReference type="RefSeq" id="WP_344860297.1">
    <property type="nucleotide sequence ID" value="NZ_BAAAZN010000006.1"/>
</dbReference>
<dbReference type="InterPro" id="IPR000073">
    <property type="entry name" value="AB_hydrolase_1"/>
</dbReference>
<gene>
    <name evidence="2" type="ORF">GCM10022222_31590</name>
</gene>
<accession>A0ABP6W767</accession>
<dbReference type="PANTHER" id="PTHR37017:SF11">
    <property type="entry name" value="ESTERASE_LIPASE_THIOESTERASE DOMAIN-CONTAINING PROTEIN"/>
    <property type="match status" value="1"/>
</dbReference>
<dbReference type="GO" id="GO:0016787">
    <property type="term" value="F:hydrolase activity"/>
    <property type="evidence" value="ECO:0007669"/>
    <property type="project" value="UniProtKB-KW"/>
</dbReference>
<reference evidence="3" key="1">
    <citation type="journal article" date="2019" name="Int. J. Syst. Evol. Microbiol.">
        <title>The Global Catalogue of Microorganisms (GCM) 10K type strain sequencing project: providing services to taxonomists for standard genome sequencing and annotation.</title>
        <authorList>
            <consortium name="The Broad Institute Genomics Platform"/>
            <consortium name="The Broad Institute Genome Sequencing Center for Infectious Disease"/>
            <person name="Wu L."/>
            <person name="Ma J."/>
        </authorList>
    </citation>
    <scope>NUCLEOTIDE SEQUENCE [LARGE SCALE GENOMIC DNA]</scope>
    <source>
        <strain evidence="3">JCM 16898</strain>
    </source>
</reference>
<keyword evidence="3" id="KW-1185">Reference proteome</keyword>
<keyword evidence="2" id="KW-0378">Hydrolase</keyword>
<dbReference type="Proteomes" id="UP001500689">
    <property type="component" value="Unassembled WGS sequence"/>
</dbReference>
<proteinExistence type="predicted"/>
<comment type="caution">
    <text evidence="2">The sequence shown here is derived from an EMBL/GenBank/DDBJ whole genome shotgun (WGS) entry which is preliminary data.</text>
</comment>
<dbReference type="Gene3D" id="3.40.50.1820">
    <property type="entry name" value="alpha/beta hydrolase"/>
    <property type="match status" value="1"/>
</dbReference>
<evidence type="ECO:0000313" key="2">
    <source>
        <dbReference type="EMBL" id="GAA3545661.1"/>
    </source>
</evidence>
<evidence type="ECO:0000313" key="3">
    <source>
        <dbReference type="Proteomes" id="UP001500689"/>
    </source>
</evidence>
<dbReference type="InterPro" id="IPR052897">
    <property type="entry name" value="Sec-Metab_Biosynth_Hydrolase"/>
</dbReference>
<dbReference type="SUPFAM" id="SSF53474">
    <property type="entry name" value="alpha/beta-Hydrolases"/>
    <property type="match status" value="1"/>
</dbReference>
<evidence type="ECO:0000259" key="1">
    <source>
        <dbReference type="Pfam" id="PF12697"/>
    </source>
</evidence>
<protein>
    <submittedName>
        <fullName evidence="2">Alpha/beta hydrolase</fullName>
    </submittedName>
</protein>
<organism evidence="2 3">
    <name type="scientific">Amycolatopsis ultiminotia</name>
    <dbReference type="NCBI Taxonomy" id="543629"/>
    <lineage>
        <taxon>Bacteria</taxon>
        <taxon>Bacillati</taxon>
        <taxon>Actinomycetota</taxon>
        <taxon>Actinomycetes</taxon>
        <taxon>Pseudonocardiales</taxon>
        <taxon>Pseudonocardiaceae</taxon>
        <taxon>Amycolatopsis</taxon>
    </lineage>
</organism>
<feature type="domain" description="AB hydrolase-1" evidence="1">
    <location>
        <begin position="7"/>
        <end position="225"/>
    </location>
</feature>
<name>A0ABP6W767_9PSEU</name>
<dbReference type="PANTHER" id="PTHR37017">
    <property type="entry name" value="AB HYDROLASE-1 DOMAIN-CONTAINING PROTEIN-RELATED"/>
    <property type="match status" value="1"/>
</dbReference>
<dbReference type="Pfam" id="PF12697">
    <property type="entry name" value="Abhydrolase_6"/>
    <property type="match status" value="1"/>
</dbReference>
<sequence>MSARPTIVLVPGMWHGGWAWEHVAKLLEAEGYPCVPVTLPGKDRAPGDFTFRGHCDQLSRILAEIPGDVVLVGHSYGGALLTEVGAAPRVRALVYLSAFCLEPGESVSAANDAVPGSQLGEDTIRLVEGYLVVDPETARHGFYHDCAPADAARAAERLTPEHPSTRTTAVTNAAWRTVPSHFVICTQDRACTPEVQRKMATRTGSATELESSHSPMLSMPESVARTIVEFATEHTVSAPLQVARKWAGSATGADNSMKE</sequence>